<evidence type="ECO:0000313" key="5">
    <source>
        <dbReference type="Proteomes" id="UP000199047"/>
    </source>
</evidence>
<evidence type="ECO:0000313" key="2">
    <source>
        <dbReference type="EMBL" id="CUW06696.1"/>
    </source>
</evidence>
<evidence type="ECO:0000313" key="3">
    <source>
        <dbReference type="EMBL" id="CUW15220.1"/>
    </source>
</evidence>
<proteinExistence type="predicted"/>
<evidence type="ECO:0000256" key="1">
    <source>
        <dbReference type="SAM" id="Phobius"/>
    </source>
</evidence>
<dbReference type="EMBL" id="FBTB01000010">
    <property type="protein sequence ID" value="CUW06696.1"/>
    <property type="molecule type" value="Genomic_DNA"/>
</dbReference>
<reference evidence="4 5" key="1">
    <citation type="submission" date="2015-12" db="EMBL/GenBank/DDBJ databases">
        <authorList>
            <person name="Andreevskaya M."/>
        </authorList>
    </citation>
    <scope>NUCLEOTIDE SEQUENCE [LARGE SCALE GENOMIC DNA]</scope>
    <source>
        <strain evidence="2 5">KSL4-2</strain>
        <strain evidence="3 4">PL111</strain>
    </source>
</reference>
<dbReference type="EMBL" id="FBTU01000020">
    <property type="protein sequence ID" value="CUW15220.1"/>
    <property type="molecule type" value="Genomic_DNA"/>
</dbReference>
<sequence length="222" mass="24798">MADTNGIATVFGKCDPNDTIEISLPNTKIIHVIPNNVGDYNIDINGLSIGDTVYATAVSIDGKKSQPTKHTITAADMIEQNAVQDHIIKTSEIHSKVLHVDEKLHLKKEDNPFFWLTVLFGVSGVTAGGATFINSRFPKVERSFFSLVGSGLLWRSQRIRYKVRLVGRFSGLNKNSFLDVTPEELNTLDTNEEVELSQQFTRFEMNVFNRQNNGVKMVPVDE</sequence>
<keyword evidence="1" id="KW-0812">Transmembrane</keyword>
<feature type="transmembrane region" description="Helical" evidence="1">
    <location>
        <begin position="113"/>
        <end position="133"/>
    </location>
</feature>
<accession>A0AAN2QWA6</accession>
<organism evidence="3 4">
    <name type="scientific">Leuconostoc inhae</name>
    <dbReference type="NCBI Taxonomy" id="178001"/>
    <lineage>
        <taxon>Bacteria</taxon>
        <taxon>Bacillati</taxon>
        <taxon>Bacillota</taxon>
        <taxon>Bacilli</taxon>
        <taxon>Lactobacillales</taxon>
        <taxon>Lactobacillaceae</taxon>
        <taxon>Leuconostoc</taxon>
    </lineage>
</organism>
<dbReference type="AlphaFoldDB" id="A0AAN2QWA6"/>
<dbReference type="Proteomes" id="UP000199047">
    <property type="component" value="Unassembled WGS sequence"/>
</dbReference>
<evidence type="ECO:0000313" key="4">
    <source>
        <dbReference type="Proteomes" id="UP000198868"/>
    </source>
</evidence>
<protein>
    <submittedName>
        <fullName evidence="3">Uncharacterized protein</fullName>
    </submittedName>
</protein>
<gene>
    <name evidence="2" type="ORF">KSL4_1208</name>
    <name evidence="3" type="ORF">PL111_0215</name>
</gene>
<comment type="caution">
    <text evidence="3">The sequence shown here is derived from an EMBL/GenBank/DDBJ whole genome shotgun (WGS) entry which is preliminary data.</text>
</comment>
<keyword evidence="5" id="KW-1185">Reference proteome</keyword>
<dbReference type="Proteomes" id="UP000198868">
    <property type="component" value="Unassembled WGS sequence"/>
</dbReference>
<name>A0AAN2QWA6_9LACO</name>
<keyword evidence="1" id="KW-1133">Transmembrane helix</keyword>
<keyword evidence="1" id="KW-0472">Membrane</keyword>